<evidence type="ECO:0000256" key="3">
    <source>
        <dbReference type="ARBA" id="ARBA00022801"/>
    </source>
</evidence>
<dbReference type="Gene3D" id="3.40.390.10">
    <property type="entry name" value="Collagenase (Catalytic Domain)"/>
    <property type="match status" value="1"/>
</dbReference>
<keyword evidence="2" id="KW-0479">Metal-binding</keyword>
<evidence type="ECO:0000256" key="5">
    <source>
        <dbReference type="SAM" id="SignalP"/>
    </source>
</evidence>
<dbReference type="Proteomes" id="UP000319837">
    <property type="component" value="Unassembled WGS sequence"/>
</dbReference>
<keyword evidence="3" id="KW-0378">Hydrolase</keyword>
<reference evidence="8" key="1">
    <citation type="submission" date="2018-10" db="EMBL/GenBank/DDBJ databases">
        <title>FDA dAtabase for Regulatory Grade micrObial Sequences (FDA-ARGOS): Supporting development and validation of Infectious Disease Dx tests.</title>
        <authorList>
            <person name="Minogue T."/>
            <person name="Wolcott M."/>
            <person name="Wasieloski L."/>
            <person name="Aguilar W."/>
            <person name="Moore D."/>
            <person name="Tallon L."/>
            <person name="Sadzewicz L."/>
            <person name="Sengamalay N."/>
            <person name="Ott S."/>
            <person name="Godinez A."/>
            <person name="Nagaraj S."/>
            <person name="Vavikolanu K."/>
            <person name="Vyas G."/>
            <person name="Nadendla S."/>
            <person name="George J."/>
            <person name="Sichtig H."/>
        </authorList>
    </citation>
    <scope>NUCLEOTIDE SEQUENCE [LARGE SCALE GENOMIC DNA]</scope>
    <source>
        <strain evidence="8">FDAARGOS_343</strain>
    </source>
</reference>
<dbReference type="GO" id="GO:0031012">
    <property type="term" value="C:extracellular matrix"/>
    <property type="evidence" value="ECO:0007669"/>
    <property type="project" value="InterPro"/>
</dbReference>
<sequence>MIFTSFFLLFSMFLDVAHAAPVYPNKARLVSGVGNYGKSTQYYWISSSGATTTWINNANTAVSKWTNSNGTGAYTPISFIKTSNQKSSVSDAYYKNYGNNGWFGLAEYFNGNTMIAASGKVPTKNYFWTKVKMNTYKFFSNKSLYHNGVINGKVIGEVSEQIFSHEFGHVLGLAHFSDTNANAGKVLMRNSFPRATGPTKDELYTITSLYK</sequence>
<dbReference type="InterPro" id="IPR001818">
    <property type="entry name" value="Pept_M10_metallopeptidase"/>
</dbReference>
<evidence type="ECO:0000256" key="2">
    <source>
        <dbReference type="ARBA" id="ARBA00022723"/>
    </source>
</evidence>
<dbReference type="SUPFAM" id="SSF55486">
    <property type="entry name" value="Metalloproteases ('zincins'), catalytic domain"/>
    <property type="match status" value="1"/>
</dbReference>
<evidence type="ECO:0000256" key="4">
    <source>
        <dbReference type="ARBA" id="ARBA00022833"/>
    </source>
</evidence>
<dbReference type="InterPro" id="IPR024079">
    <property type="entry name" value="MetalloPept_cat_dom_sf"/>
</dbReference>
<organism evidence="7 8">
    <name type="scientific">Niallia circulans</name>
    <name type="common">Bacillus circulans</name>
    <dbReference type="NCBI Taxonomy" id="1397"/>
    <lineage>
        <taxon>Bacteria</taxon>
        <taxon>Bacillati</taxon>
        <taxon>Bacillota</taxon>
        <taxon>Bacilli</taxon>
        <taxon>Bacillales</taxon>
        <taxon>Bacillaceae</taxon>
        <taxon>Niallia</taxon>
    </lineage>
</organism>
<name>A0A553SSG7_NIACI</name>
<proteinExistence type="predicted"/>
<dbReference type="GO" id="GO:0004222">
    <property type="term" value="F:metalloendopeptidase activity"/>
    <property type="evidence" value="ECO:0007669"/>
    <property type="project" value="InterPro"/>
</dbReference>
<keyword evidence="4" id="KW-0862">Zinc</keyword>
<evidence type="ECO:0000256" key="1">
    <source>
        <dbReference type="ARBA" id="ARBA00022670"/>
    </source>
</evidence>
<comment type="caution">
    <text evidence="7">The sequence shown here is derived from an EMBL/GenBank/DDBJ whole genome shotgun (WGS) entry which is preliminary data.</text>
</comment>
<dbReference type="AlphaFoldDB" id="A0A553SSG7"/>
<evidence type="ECO:0000313" key="7">
    <source>
        <dbReference type="EMBL" id="TRZ39934.1"/>
    </source>
</evidence>
<feature type="signal peptide" evidence="5">
    <location>
        <begin position="1"/>
        <end position="19"/>
    </location>
</feature>
<dbReference type="GO" id="GO:0008270">
    <property type="term" value="F:zinc ion binding"/>
    <property type="evidence" value="ECO:0007669"/>
    <property type="project" value="InterPro"/>
</dbReference>
<dbReference type="GO" id="GO:0006508">
    <property type="term" value="P:proteolysis"/>
    <property type="evidence" value="ECO:0007669"/>
    <property type="project" value="UniProtKB-KW"/>
</dbReference>
<keyword evidence="5" id="KW-0732">Signal</keyword>
<dbReference type="EMBL" id="RIBP01000001">
    <property type="protein sequence ID" value="TRZ39934.1"/>
    <property type="molecule type" value="Genomic_DNA"/>
</dbReference>
<feature type="chain" id="PRO_5022059142" description="Peptidase M10 metallopeptidase domain-containing protein" evidence="5">
    <location>
        <begin position="20"/>
        <end position="211"/>
    </location>
</feature>
<evidence type="ECO:0000313" key="8">
    <source>
        <dbReference type="Proteomes" id="UP000319837"/>
    </source>
</evidence>
<gene>
    <name evidence="7" type="ORF">CEQ21_03040</name>
</gene>
<dbReference type="Pfam" id="PF00413">
    <property type="entry name" value="Peptidase_M10"/>
    <property type="match status" value="1"/>
</dbReference>
<protein>
    <recommendedName>
        <fullName evidence="6">Peptidase M10 metallopeptidase domain-containing protein</fullName>
    </recommendedName>
</protein>
<accession>A0A553SSG7</accession>
<evidence type="ECO:0000259" key="6">
    <source>
        <dbReference type="Pfam" id="PF00413"/>
    </source>
</evidence>
<feature type="domain" description="Peptidase M10 metallopeptidase" evidence="6">
    <location>
        <begin position="58"/>
        <end position="210"/>
    </location>
</feature>
<keyword evidence="1" id="KW-0645">Protease</keyword>